<protein>
    <submittedName>
        <fullName evidence="1">DUF3383 domain-containing protein</fullName>
    </submittedName>
</protein>
<sequence>MRNMTNVLEYVDVQITRQIETVSRVGFGSALFIGITDDGSGSPKQGAIVAEYTNFEAVSQVFAEGDPEYEAAQVYFGQQIRPDRLFIGFKADADTFVEALEAINDLESDWYAVAIDSRDSTEIENMAANIQARDKLFLAASDEAAILDDQDDTDLASTLLDNTYNRTALFYHSDAANIFPEMAWAGLILPQDPGSATWAWKTLSGVTSDTLTGTERNTLEAKRATYYVTVAGNNITFEGQTSEPGLFIDIIRGTDWLKYRIAEDVVARLAAVPKIPYVGGGEILEAIIRNRLEIAVDRQLIAEEYTVTVPPASAQQVTDRANRVYKDITFNAQLTGAVHRVEVRGVLTV</sequence>
<dbReference type="InterPro" id="IPR021808">
    <property type="entry name" value="DUF3383"/>
</dbReference>
<evidence type="ECO:0000313" key="1">
    <source>
        <dbReference type="EMBL" id="TQE99498.1"/>
    </source>
</evidence>
<dbReference type="Proteomes" id="UP000315400">
    <property type="component" value="Unassembled WGS sequence"/>
</dbReference>
<gene>
    <name evidence="1" type="ORF">FKY71_08305</name>
</gene>
<proteinExistence type="predicted"/>
<reference evidence="1 2" key="1">
    <citation type="submission" date="2019-06" db="EMBL/GenBank/DDBJ databases">
        <title>Metagenome assembled Genome of Spiribacter salinus SL48-SHIP from the microbial mat of Salt Lake 48 (Novosibirsk region, Russia).</title>
        <authorList>
            <person name="Shipova A."/>
            <person name="Rozanov A.S."/>
            <person name="Bryanskaya A.V."/>
            <person name="Peltek S.E."/>
        </authorList>
    </citation>
    <scope>NUCLEOTIDE SEQUENCE [LARGE SCALE GENOMIC DNA]</scope>
    <source>
        <strain evidence="1">SL48-SHIP-2</strain>
    </source>
</reference>
<dbReference type="AlphaFoldDB" id="A0A540VRY6"/>
<accession>A0A540VRY6</accession>
<dbReference type="EMBL" id="VIFK01000057">
    <property type="protein sequence ID" value="TQE99498.1"/>
    <property type="molecule type" value="Genomic_DNA"/>
</dbReference>
<name>A0A540VRY6_9GAMM</name>
<evidence type="ECO:0000313" key="2">
    <source>
        <dbReference type="Proteomes" id="UP000315400"/>
    </source>
</evidence>
<comment type="caution">
    <text evidence="1">The sequence shown here is derived from an EMBL/GenBank/DDBJ whole genome shotgun (WGS) entry which is preliminary data.</text>
</comment>
<dbReference type="Pfam" id="PF11863">
    <property type="entry name" value="DUF3383"/>
    <property type="match status" value="1"/>
</dbReference>
<organism evidence="1 2">
    <name type="scientific">Spiribacter salinus</name>
    <dbReference type="NCBI Taxonomy" id="1335746"/>
    <lineage>
        <taxon>Bacteria</taxon>
        <taxon>Pseudomonadati</taxon>
        <taxon>Pseudomonadota</taxon>
        <taxon>Gammaproteobacteria</taxon>
        <taxon>Chromatiales</taxon>
        <taxon>Ectothiorhodospiraceae</taxon>
        <taxon>Spiribacter</taxon>
    </lineage>
</organism>